<protein>
    <recommendedName>
        <fullName evidence="2">Sialidase domain-containing protein</fullName>
    </recommendedName>
</protein>
<dbReference type="CDD" id="cd15482">
    <property type="entry name" value="Sialidase_non-viral"/>
    <property type="match status" value="1"/>
</dbReference>
<dbReference type="EMBL" id="PVBQ01000010">
    <property type="protein sequence ID" value="PRD46827.1"/>
    <property type="molecule type" value="Genomic_DNA"/>
</dbReference>
<accession>A0A2S9J216</accession>
<dbReference type="PANTHER" id="PTHR38792">
    <property type="entry name" value="BNR/ASP-BOX REPEAT DOMAIN PROTEIN (AFU_ORTHOLOGUE AFUA_7G06430)-RELATED"/>
    <property type="match status" value="1"/>
</dbReference>
<evidence type="ECO:0000313" key="4">
    <source>
        <dbReference type="Proteomes" id="UP000239711"/>
    </source>
</evidence>
<evidence type="ECO:0000313" key="3">
    <source>
        <dbReference type="EMBL" id="PRD46827.1"/>
    </source>
</evidence>
<dbReference type="Gene3D" id="2.120.10.10">
    <property type="match status" value="2"/>
</dbReference>
<keyword evidence="1" id="KW-0732">Signal</keyword>
<dbReference type="Pfam" id="PF13088">
    <property type="entry name" value="BNR_2"/>
    <property type="match status" value="1"/>
</dbReference>
<organism evidence="3 4">
    <name type="scientific">Sphingobacterium haloxyli</name>
    <dbReference type="NCBI Taxonomy" id="2100533"/>
    <lineage>
        <taxon>Bacteria</taxon>
        <taxon>Pseudomonadati</taxon>
        <taxon>Bacteroidota</taxon>
        <taxon>Sphingobacteriia</taxon>
        <taxon>Sphingobacteriales</taxon>
        <taxon>Sphingobacteriaceae</taxon>
        <taxon>Sphingobacterium</taxon>
    </lineage>
</organism>
<proteinExistence type="predicted"/>
<reference evidence="3 4" key="1">
    <citation type="submission" date="2018-02" db="EMBL/GenBank/DDBJ databases">
        <title>The draft genome of Sphingobacterium sp. 5JN-11.</title>
        <authorList>
            <person name="Liu L."/>
            <person name="Li L."/>
            <person name="Liang L."/>
            <person name="Zhang X."/>
            <person name="Wang T."/>
        </authorList>
    </citation>
    <scope>NUCLEOTIDE SEQUENCE [LARGE SCALE GENOMIC DNA]</scope>
    <source>
        <strain evidence="3 4">5JN-11</strain>
    </source>
</reference>
<feature type="domain" description="Sialidase" evidence="2">
    <location>
        <begin position="127"/>
        <end position="223"/>
    </location>
</feature>
<gene>
    <name evidence="3" type="ORF">C5745_13250</name>
</gene>
<keyword evidence="4" id="KW-1185">Reference proteome</keyword>
<dbReference type="Proteomes" id="UP000239711">
    <property type="component" value="Unassembled WGS sequence"/>
</dbReference>
<feature type="chain" id="PRO_5015448142" description="Sialidase domain-containing protein" evidence="1">
    <location>
        <begin position="25"/>
        <end position="400"/>
    </location>
</feature>
<dbReference type="PANTHER" id="PTHR38792:SF3">
    <property type="entry name" value="BNR_ASP-BOX REPEAT DOMAIN PROTEIN (AFU_ORTHOLOGUE AFUA_7G06430)-RELATED"/>
    <property type="match status" value="1"/>
</dbReference>
<dbReference type="AlphaFoldDB" id="A0A2S9J216"/>
<dbReference type="InterPro" id="IPR011040">
    <property type="entry name" value="Sialidase"/>
</dbReference>
<dbReference type="SUPFAM" id="SSF50939">
    <property type="entry name" value="Sialidases"/>
    <property type="match status" value="1"/>
</dbReference>
<dbReference type="InterPro" id="IPR036278">
    <property type="entry name" value="Sialidase_sf"/>
</dbReference>
<sequence>MTYCILFRRLVQNAFLFLAIVACAKDNPTQLPLPPEPPDQEETYIQWDQQTRRKVSSGNNTRYAGYGRIIQLPDQSLLGIYEADGNVVSVKSNDLGNSWSAPVVVAARGEGRNMCVPDMLLLNDRKTLLALYNGRPFEISPERKFDIRIKKSTDAGQTWTDEQVLYEAGHEFENGCWEPAAVQLPSGEIQLFFANEGPYTQSNEQNISMIRSQDDGETWSADPTIVSFRPGRRDGMPVPLLLNNGKDIVVAIEDNAIQAFKPYTLRNSLEENWATTIGAESPNRHYALLQPVANEIYAGAPYIRQLSTGKTILAYQGTEGRTNDMNFADMKVVVGDDQAKNFTSKSAPFSIPSNKSCLWNSITVLNDNTIIAVTSTNAYGPAGNTEVWMIKGKLINNTKQ</sequence>
<evidence type="ECO:0000259" key="2">
    <source>
        <dbReference type="Pfam" id="PF13088"/>
    </source>
</evidence>
<evidence type="ECO:0000256" key="1">
    <source>
        <dbReference type="SAM" id="SignalP"/>
    </source>
</evidence>
<name>A0A2S9J216_9SPHI</name>
<dbReference type="RefSeq" id="WP_105717491.1">
    <property type="nucleotide sequence ID" value="NZ_PVBQ01000010.1"/>
</dbReference>
<feature type="signal peptide" evidence="1">
    <location>
        <begin position="1"/>
        <end position="24"/>
    </location>
</feature>
<dbReference type="OrthoDB" id="3308423at2"/>
<comment type="caution">
    <text evidence="3">The sequence shown here is derived from an EMBL/GenBank/DDBJ whole genome shotgun (WGS) entry which is preliminary data.</text>
</comment>